<sequence>MLLHPIARLTDHTIALSTPIVSYAKLFDAPAPPLKDVKCEVWFPTFRDAYSRLATEFLTAVEYVHPAIGCTGHAN</sequence>
<gene>
    <name evidence="1" type="ORF">CGERO_07635</name>
</gene>
<evidence type="ECO:0000313" key="1">
    <source>
        <dbReference type="EMBL" id="AZA11827.1"/>
    </source>
</evidence>
<evidence type="ECO:0000313" key="2">
    <source>
        <dbReference type="Proteomes" id="UP000271587"/>
    </source>
</evidence>
<dbReference type="KEGG" id="cgk:CGERO_07635"/>
<proteinExistence type="predicted"/>
<reference evidence="1 2" key="1">
    <citation type="submission" date="2018-11" db="EMBL/GenBank/DDBJ databases">
        <authorList>
            <person name="Kleinhagauer T."/>
            <person name="Glaeser S.P."/>
            <person name="Spergser J."/>
            <person name="Ruckert C."/>
            <person name="Kaempfer P."/>
            <person name="Busse H.-J."/>
        </authorList>
    </citation>
    <scope>NUCLEOTIDE SEQUENCE [LARGE SCALE GENOMIC DNA]</scope>
    <source>
        <strain evidence="1 2">W8</strain>
    </source>
</reference>
<dbReference type="EMBL" id="CP033897">
    <property type="protein sequence ID" value="AZA11827.1"/>
    <property type="molecule type" value="Genomic_DNA"/>
</dbReference>
<dbReference type="AlphaFoldDB" id="A0A3G6J1G7"/>
<organism evidence="1 2">
    <name type="scientific">Corynebacterium gerontici</name>
    <dbReference type="NCBI Taxonomy" id="2079234"/>
    <lineage>
        <taxon>Bacteria</taxon>
        <taxon>Bacillati</taxon>
        <taxon>Actinomycetota</taxon>
        <taxon>Actinomycetes</taxon>
        <taxon>Mycobacteriales</taxon>
        <taxon>Corynebacteriaceae</taxon>
        <taxon>Corynebacterium</taxon>
    </lineage>
</organism>
<name>A0A3G6J1G7_9CORY</name>
<dbReference type="Proteomes" id="UP000271587">
    <property type="component" value="Chromosome"/>
</dbReference>
<keyword evidence="2" id="KW-1185">Reference proteome</keyword>
<protein>
    <submittedName>
        <fullName evidence="1">Uncharacterized protein</fullName>
    </submittedName>
</protein>
<accession>A0A3G6J1G7</accession>